<dbReference type="VEuPathDB" id="FungiDB:SPRG_17186"/>
<dbReference type="KEGG" id="spar:SPRG_17186"/>
<dbReference type="PROSITE" id="PS51393">
    <property type="entry name" value="LIPOXYGENASE_3"/>
    <property type="match status" value="1"/>
</dbReference>
<dbReference type="AlphaFoldDB" id="A0A067BGQ4"/>
<dbReference type="RefSeq" id="XP_012211969.1">
    <property type="nucleotide sequence ID" value="XM_012356579.1"/>
</dbReference>
<dbReference type="InterPro" id="IPR036226">
    <property type="entry name" value="LipOase_C_sf"/>
</dbReference>
<dbReference type="InterPro" id="IPR013819">
    <property type="entry name" value="LipOase_C"/>
</dbReference>
<reference evidence="2 3" key="1">
    <citation type="journal article" date="2013" name="PLoS Genet.">
        <title>Distinctive expansion of potential virulence genes in the genome of the oomycete fish pathogen Saprolegnia parasitica.</title>
        <authorList>
            <person name="Jiang R.H."/>
            <person name="de Bruijn I."/>
            <person name="Haas B.J."/>
            <person name="Belmonte R."/>
            <person name="Lobach L."/>
            <person name="Christie J."/>
            <person name="van den Ackerveken G."/>
            <person name="Bottin A."/>
            <person name="Bulone V."/>
            <person name="Diaz-Moreno S.M."/>
            <person name="Dumas B."/>
            <person name="Fan L."/>
            <person name="Gaulin E."/>
            <person name="Govers F."/>
            <person name="Grenville-Briggs L.J."/>
            <person name="Horner N.R."/>
            <person name="Levin J.Z."/>
            <person name="Mammella M."/>
            <person name="Meijer H.J."/>
            <person name="Morris P."/>
            <person name="Nusbaum C."/>
            <person name="Oome S."/>
            <person name="Phillips A.J."/>
            <person name="van Rooyen D."/>
            <person name="Rzeszutek E."/>
            <person name="Saraiva M."/>
            <person name="Secombes C.J."/>
            <person name="Seidl M.F."/>
            <person name="Snel B."/>
            <person name="Stassen J.H."/>
            <person name="Sykes S."/>
            <person name="Tripathy S."/>
            <person name="van den Berg H."/>
            <person name="Vega-Arreguin J.C."/>
            <person name="Wawra S."/>
            <person name="Young S.K."/>
            <person name="Zeng Q."/>
            <person name="Dieguez-Uribeondo J."/>
            <person name="Russ C."/>
            <person name="Tyler B.M."/>
            <person name="van West P."/>
        </authorList>
    </citation>
    <scope>NUCLEOTIDE SEQUENCE [LARGE SCALE GENOMIC DNA]</scope>
    <source>
        <strain evidence="2 3">CBS 223.65</strain>
    </source>
</reference>
<evidence type="ECO:0000313" key="3">
    <source>
        <dbReference type="Proteomes" id="UP000030745"/>
    </source>
</evidence>
<proteinExistence type="predicted"/>
<accession>A0A067BGQ4</accession>
<feature type="domain" description="Lipoxygenase" evidence="1">
    <location>
        <begin position="122"/>
        <end position="224"/>
    </location>
</feature>
<dbReference type="OrthoDB" id="9978233at2759"/>
<dbReference type="GeneID" id="24138743"/>
<keyword evidence="3" id="KW-1185">Reference proteome</keyword>
<dbReference type="Gene3D" id="1.20.245.10">
    <property type="entry name" value="Lipoxygenase-1, Domain 5"/>
    <property type="match status" value="1"/>
</dbReference>
<sequence length="224" mass="25585">DMEGYVLSKVGRMWPRVRVHWDDRYSDRALELSVFNGLGQHMVTKLPAAHNDGSYYTVTTSFLETLDVRPGYAVTGADAYFDKKENVIKIVRLGKMFRPADVTAVDHLIGLHVTVGNYMTTASREQLPPTHPLRRLIKPFTFRAVAINYEASRLLFAPKGILHRAHSYSEKGLKDTWAMALQSLKLEPFPVRVARQNIDTLKLPFHEDGMDFWKIVCVFTGEYL</sequence>
<protein>
    <recommendedName>
        <fullName evidence="1">Lipoxygenase domain-containing protein</fullName>
    </recommendedName>
</protein>
<organism evidence="2 3">
    <name type="scientific">Saprolegnia parasitica (strain CBS 223.65)</name>
    <dbReference type="NCBI Taxonomy" id="695850"/>
    <lineage>
        <taxon>Eukaryota</taxon>
        <taxon>Sar</taxon>
        <taxon>Stramenopiles</taxon>
        <taxon>Oomycota</taxon>
        <taxon>Saprolegniomycetes</taxon>
        <taxon>Saprolegniales</taxon>
        <taxon>Saprolegniaceae</taxon>
        <taxon>Saprolegnia</taxon>
    </lineage>
</organism>
<dbReference type="EMBL" id="KK583699">
    <property type="protein sequence ID" value="KDO17323.1"/>
    <property type="molecule type" value="Genomic_DNA"/>
</dbReference>
<name>A0A067BGQ4_SAPPC</name>
<feature type="non-terminal residue" evidence="2">
    <location>
        <position position="1"/>
    </location>
</feature>
<dbReference type="SUPFAM" id="SSF48484">
    <property type="entry name" value="Lipoxigenase"/>
    <property type="match status" value="1"/>
</dbReference>
<dbReference type="OMA" id="AGRAFFW"/>
<evidence type="ECO:0000259" key="1">
    <source>
        <dbReference type="PROSITE" id="PS51393"/>
    </source>
</evidence>
<dbReference type="GO" id="GO:0016702">
    <property type="term" value="F:oxidoreductase activity, acting on single donors with incorporation of molecular oxygen, incorporation of two atoms of oxygen"/>
    <property type="evidence" value="ECO:0007669"/>
    <property type="project" value="InterPro"/>
</dbReference>
<evidence type="ECO:0000313" key="2">
    <source>
        <dbReference type="EMBL" id="KDO17323.1"/>
    </source>
</evidence>
<dbReference type="GO" id="GO:0046872">
    <property type="term" value="F:metal ion binding"/>
    <property type="evidence" value="ECO:0007669"/>
    <property type="project" value="InterPro"/>
</dbReference>
<feature type="non-terminal residue" evidence="2">
    <location>
        <position position="224"/>
    </location>
</feature>
<dbReference type="Proteomes" id="UP000030745">
    <property type="component" value="Unassembled WGS sequence"/>
</dbReference>
<gene>
    <name evidence="2" type="ORF">SPRG_17186</name>
</gene>